<reference evidence="1 2" key="1">
    <citation type="submission" date="2019-11" db="EMBL/GenBank/DDBJ databases">
        <title>Comparative genomics of hydrocarbon-degrading Desulfosarcina strains.</title>
        <authorList>
            <person name="Watanabe M."/>
            <person name="Kojima H."/>
            <person name="Fukui M."/>
        </authorList>
    </citation>
    <scope>NUCLEOTIDE SEQUENCE [LARGE SCALE GENOMIC DNA]</scope>
    <source>
        <strain evidence="1 2">28bB2T</strain>
    </source>
</reference>
<organism evidence="1 2">
    <name type="scientific">Desulfosarcina ovata subsp. sediminis</name>
    <dbReference type="NCBI Taxonomy" id="885957"/>
    <lineage>
        <taxon>Bacteria</taxon>
        <taxon>Pseudomonadati</taxon>
        <taxon>Thermodesulfobacteriota</taxon>
        <taxon>Desulfobacteria</taxon>
        <taxon>Desulfobacterales</taxon>
        <taxon>Desulfosarcinaceae</taxon>
        <taxon>Desulfosarcina</taxon>
    </lineage>
</organism>
<dbReference type="Proteomes" id="UP000425960">
    <property type="component" value="Chromosome"/>
</dbReference>
<sequence>MIAGMARSYGKDETMDANELYIIRMALLKHDGRSLCPDWDEFKKRQLTGALDRLRLELLTRYEGCEVSRGMVG</sequence>
<evidence type="ECO:0000313" key="2">
    <source>
        <dbReference type="Proteomes" id="UP000425960"/>
    </source>
</evidence>
<dbReference type="EMBL" id="AP021876">
    <property type="protein sequence ID" value="BBO84501.1"/>
    <property type="molecule type" value="Genomic_DNA"/>
</dbReference>
<protein>
    <submittedName>
        <fullName evidence="1">Uncharacterized protein</fullName>
    </submittedName>
</protein>
<accession>A0A5K7ZWL0</accession>
<evidence type="ECO:0000313" key="1">
    <source>
        <dbReference type="EMBL" id="BBO84501.1"/>
    </source>
</evidence>
<proteinExistence type="predicted"/>
<dbReference type="KEGG" id="dov:DSCO28_50670"/>
<name>A0A5K7ZWL0_9BACT</name>
<dbReference type="AlphaFoldDB" id="A0A5K7ZWL0"/>
<gene>
    <name evidence="1" type="ORF">DSCO28_50670</name>
</gene>